<organism evidence="2 3">
    <name type="scientific">Priestia megaterium</name>
    <name type="common">Bacillus megaterium</name>
    <dbReference type="NCBI Taxonomy" id="1404"/>
    <lineage>
        <taxon>Bacteria</taxon>
        <taxon>Bacillati</taxon>
        <taxon>Bacillota</taxon>
        <taxon>Bacilli</taxon>
        <taxon>Bacillales</taxon>
        <taxon>Bacillaceae</taxon>
        <taxon>Priestia</taxon>
    </lineage>
</organism>
<feature type="domain" description="N-acetyltransferase" evidence="1">
    <location>
        <begin position="4"/>
        <end position="156"/>
    </location>
</feature>
<dbReference type="InterPro" id="IPR000182">
    <property type="entry name" value="GNAT_dom"/>
</dbReference>
<dbReference type="Proteomes" id="UP001213771">
    <property type="component" value="Unassembled WGS sequence"/>
</dbReference>
<dbReference type="SUPFAM" id="SSF55729">
    <property type="entry name" value="Acyl-CoA N-acyltransferases (Nat)"/>
    <property type="match status" value="1"/>
</dbReference>
<dbReference type="EMBL" id="JARAOX010000196">
    <property type="protein sequence ID" value="MDD9784573.1"/>
    <property type="molecule type" value="Genomic_DNA"/>
</dbReference>
<dbReference type="Pfam" id="PF13302">
    <property type="entry name" value="Acetyltransf_3"/>
    <property type="match status" value="1"/>
</dbReference>
<reference evidence="2 3" key="1">
    <citation type="submission" date="2023-02" db="EMBL/GenBank/DDBJ databases">
        <authorList>
            <person name="Olszewska D."/>
        </authorList>
    </citation>
    <scope>NUCLEOTIDE SEQUENCE [LARGE SCALE GENOMIC DNA]</scope>
    <source>
        <strain evidence="2 3">FDU301</strain>
    </source>
</reference>
<evidence type="ECO:0000259" key="1">
    <source>
        <dbReference type="Pfam" id="PF13302"/>
    </source>
</evidence>
<dbReference type="Gene3D" id="3.40.630.30">
    <property type="match status" value="1"/>
</dbReference>
<gene>
    <name evidence="2" type="ORF">PVE99_19595</name>
</gene>
<evidence type="ECO:0000313" key="2">
    <source>
        <dbReference type="EMBL" id="MDD9784573.1"/>
    </source>
</evidence>
<accession>A0ABD4WWE5</accession>
<dbReference type="RefSeq" id="WP_274589209.1">
    <property type="nucleotide sequence ID" value="NZ_JBALLW010000180.1"/>
</dbReference>
<name>A0ABD4WWE5_PRIMG</name>
<dbReference type="InterPro" id="IPR016181">
    <property type="entry name" value="Acyl_CoA_acyltransferase"/>
</dbReference>
<dbReference type="AlphaFoldDB" id="A0ABD4WWE5"/>
<protein>
    <submittedName>
        <fullName evidence="2">GNAT family protein</fullName>
    </submittedName>
</protein>
<sequence length="205" mass="22990">MKTEHVYELCEAASEDRSTYAYTNVPNGIGETKYYIDKALAAYSKGRELPFVARHIETGRIVGTTRFLDLEVFSWPPPWPPGVGVGALPTDIDPPTVAEIGSTWYASSVQRTGVNTECKLLMLTHAFNVWHTMRVTLKTDARNVRSRSAIQRLGATFEGIRRAHVPANDGSVRDTAYYSILSEEWPLVCKNLQERLQRGINSETK</sequence>
<evidence type="ECO:0000313" key="3">
    <source>
        <dbReference type="Proteomes" id="UP001213771"/>
    </source>
</evidence>
<comment type="caution">
    <text evidence="2">The sequence shown here is derived from an EMBL/GenBank/DDBJ whole genome shotgun (WGS) entry which is preliminary data.</text>
</comment>
<proteinExistence type="predicted"/>
<dbReference type="PANTHER" id="PTHR43610:SF1">
    <property type="entry name" value="N-ACETYLTRANSFERASE DOMAIN-CONTAINING PROTEIN"/>
    <property type="match status" value="1"/>
</dbReference>
<dbReference type="PANTHER" id="PTHR43610">
    <property type="entry name" value="BLL6696 PROTEIN"/>
    <property type="match status" value="1"/>
</dbReference>